<name>A0A255EAY4_9ACTN</name>
<reference evidence="1 2" key="1">
    <citation type="submission" date="2017-07" db="EMBL/GenBank/DDBJ databases">
        <title>Draft whole genome sequences of clinical Proprionibacteriaceae strains.</title>
        <authorList>
            <person name="Bernier A.-M."/>
            <person name="Bernard K."/>
            <person name="Domingo M.-C."/>
        </authorList>
    </citation>
    <scope>NUCLEOTIDE SEQUENCE [LARGE SCALE GENOMIC DNA]</scope>
    <source>
        <strain evidence="1 2">NML 160184</strain>
    </source>
</reference>
<organism evidence="1 2">
    <name type="scientific">Parenemella sanctibonifatiensis</name>
    <dbReference type="NCBI Taxonomy" id="2016505"/>
    <lineage>
        <taxon>Bacteria</taxon>
        <taxon>Bacillati</taxon>
        <taxon>Actinomycetota</taxon>
        <taxon>Actinomycetes</taxon>
        <taxon>Propionibacteriales</taxon>
        <taxon>Propionibacteriaceae</taxon>
        <taxon>Parenemella</taxon>
    </lineage>
</organism>
<comment type="caution">
    <text evidence="1">The sequence shown here is derived from an EMBL/GenBank/DDBJ whole genome shotgun (WGS) entry which is preliminary data.</text>
</comment>
<dbReference type="RefSeq" id="WP_094451222.1">
    <property type="nucleotide sequence ID" value="NZ_NMVI01000018.1"/>
</dbReference>
<dbReference type="AlphaFoldDB" id="A0A255EAY4"/>
<dbReference type="Proteomes" id="UP000216533">
    <property type="component" value="Unassembled WGS sequence"/>
</dbReference>
<protein>
    <submittedName>
        <fullName evidence="1">Uncharacterized protein</fullName>
    </submittedName>
</protein>
<accession>A0A255EAY4</accession>
<evidence type="ECO:0000313" key="2">
    <source>
        <dbReference type="Proteomes" id="UP000216533"/>
    </source>
</evidence>
<gene>
    <name evidence="1" type="ORF">CGZ92_10055</name>
</gene>
<proteinExistence type="predicted"/>
<sequence length="201" mass="21891">MTTTTIPSLADLQQRLRASGTAPVEQAPFLPLHPDLRAAFPRGLESGGVHTLHGSLALVGALLAEPTSHGSWCAAVGLPDLNLEATQEWGVRLDRLVLIPDVQQQWLTVVADVVEAADLVIAAAPPRLPASQVTRLESRLRHRRSAVVVVGDWPRPLSRIRAWGHSWEGLSRGHGCLVERRLHIEVSGRRDQPQDTEVLVA</sequence>
<dbReference type="EMBL" id="NMVI01000018">
    <property type="protein sequence ID" value="OYN86655.1"/>
    <property type="molecule type" value="Genomic_DNA"/>
</dbReference>
<evidence type="ECO:0000313" key="1">
    <source>
        <dbReference type="EMBL" id="OYN86655.1"/>
    </source>
</evidence>